<dbReference type="InterPro" id="IPR019290">
    <property type="entry name" value="GlycosylTrfase-like_prok"/>
</dbReference>
<evidence type="ECO:0000313" key="5">
    <source>
        <dbReference type="Proteomes" id="UP000231878"/>
    </source>
</evidence>
<sequence length="272" mass="30633">MLSIIVTWRNRNELAGALPGLVETAGRLNGEVVIVNFGGDAASLARQLEGFEHAVQVAQWREQRYFHKTKAQNLGAHAARHDMLFFCDCDIIVEPDAIVSLVRKLDAAPGAFATLKGVRETEQNARQAKNVVRFGYRLDVRIRNGRELTIVDNEEDAQDGTRQAPGLLFVRRRDFLAVNGYNGRLHGWGWEDQDMISRLTLGAGLVRHVEGHALHISHDDHARVSQYPMENRWESRDKMFRQALAYYDDDDFLGTYAQDVELFAAQAGLACS</sequence>
<dbReference type="KEGG" id="but:X994_366"/>
<reference evidence="3 5" key="2">
    <citation type="submission" date="2017-11" db="EMBL/GenBank/DDBJ databases">
        <title>Molecular characterization of Burkholderia pseudomallei and closely related isolates from Vietnam.</title>
        <authorList>
            <person name="Ustinov D.V."/>
            <person name="Antonov A.S."/>
            <person name="Avdusheva E.F."/>
            <person name="Shpak I.M."/>
            <person name="Zakharova I.B."/>
            <person name="Thi L.A."/>
            <person name="Teteryatnikova N."/>
            <person name="Lopasteyskaya Y.A."/>
            <person name="Kuzyutina J.A."/>
            <person name="Ngo T.N."/>
            <person name="Victorov D.V."/>
        </authorList>
    </citation>
    <scope>NUCLEOTIDE SEQUENCE [LARGE SCALE GENOMIC DNA]</scope>
    <source>
        <strain evidence="3 5">V1512</strain>
    </source>
</reference>
<dbReference type="RefSeq" id="WP_004524768.1">
    <property type="nucleotide sequence ID" value="NZ_AP028071.1"/>
</dbReference>
<protein>
    <submittedName>
        <fullName evidence="3">Glycosyl transferase family 2</fullName>
    </submittedName>
    <submittedName>
        <fullName evidence="2">Glycosyltransferase like 2 family protein</fullName>
    </submittedName>
</protein>
<comment type="caution">
    <text evidence="2">The sequence shown here is derived from an EMBL/GenBank/DDBJ whole genome shotgun (WGS) entry which is preliminary data.</text>
</comment>
<feature type="domain" description="Glycosyltransferase 2-like prokaryotic type" evidence="1">
    <location>
        <begin position="31"/>
        <end position="222"/>
    </location>
</feature>
<organism evidence="2 4">
    <name type="scientific">Burkholderia pseudomallei</name>
    <name type="common">Pseudomonas pseudomallei</name>
    <dbReference type="NCBI Taxonomy" id="28450"/>
    <lineage>
        <taxon>Bacteria</taxon>
        <taxon>Pseudomonadati</taxon>
        <taxon>Pseudomonadota</taxon>
        <taxon>Betaproteobacteria</taxon>
        <taxon>Burkholderiales</taxon>
        <taxon>Burkholderiaceae</taxon>
        <taxon>Burkholderia</taxon>
        <taxon>pseudomallei group</taxon>
    </lineage>
</organism>
<name>A0A069B2C8_BURPE</name>
<dbReference type="Gene3D" id="3.90.550.10">
    <property type="entry name" value="Spore Coat Polysaccharide Biosynthesis Protein SpsA, Chain A"/>
    <property type="match status" value="1"/>
</dbReference>
<evidence type="ECO:0000313" key="3">
    <source>
        <dbReference type="EMBL" id="PJO62300.1"/>
    </source>
</evidence>
<dbReference type="EMBL" id="PHRB01000048">
    <property type="protein sequence ID" value="PJO62300.1"/>
    <property type="molecule type" value="Genomic_DNA"/>
</dbReference>
<proteinExistence type="predicted"/>
<evidence type="ECO:0000259" key="1">
    <source>
        <dbReference type="Pfam" id="PF10111"/>
    </source>
</evidence>
<dbReference type="OMA" id="LRGQRYF"/>
<dbReference type="GeneID" id="93060765"/>
<dbReference type="Pfam" id="PF10111">
    <property type="entry name" value="Glyco_tranf_2_2"/>
    <property type="match status" value="1"/>
</dbReference>
<dbReference type="EMBL" id="JQIM01000010">
    <property type="protein sequence ID" value="KGX05415.1"/>
    <property type="molecule type" value="Genomic_DNA"/>
</dbReference>
<dbReference type="GO" id="GO:0016740">
    <property type="term" value="F:transferase activity"/>
    <property type="evidence" value="ECO:0007669"/>
    <property type="project" value="UniProtKB-KW"/>
</dbReference>
<evidence type="ECO:0000313" key="4">
    <source>
        <dbReference type="Proteomes" id="UP000030475"/>
    </source>
</evidence>
<dbReference type="Proteomes" id="UP000030475">
    <property type="component" value="Unassembled WGS sequence"/>
</dbReference>
<accession>A0A069B2C8</accession>
<dbReference type="AlphaFoldDB" id="A0A069B2C8"/>
<keyword evidence="3" id="KW-0808">Transferase</keyword>
<dbReference type="InterPro" id="IPR029044">
    <property type="entry name" value="Nucleotide-diphossugar_trans"/>
</dbReference>
<dbReference type="SUPFAM" id="SSF53448">
    <property type="entry name" value="Nucleotide-diphospho-sugar transferases"/>
    <property type="match status" value="1"/>
</dbReference>
<dbReference type="Proteomes" id="UP000231878">
    <property type="component" value="Unassembled WGS sequence"/>
</dbReference>
<evidence type="ECO:0000313" key="2">
    <source>
        <dbReference type="EMBL" id="KGX05415.1"/>
    </source>
</evidence>
<reference evidence="2 4" key="1">
    <citation type="submission" date="2014-08" db="EMBL/GenBank/DDBJ databases">
        <authorList>
            <person name="Bunnell A."/>
            <person name="Chain P.S."/>
            <person name="Chertkov O."/>
            <person name="Currie B.J."/>
            <person name="Daligault H.E."/>
            <person name="Davenport K.W."/>
            <person name="Davis C."/>
            <person name="Gleasner C.D."/>
            <person name="Johnson S.L."/>
            <person name="Kaestli M."/>
            <person name="Koren S."/>
            <person name="Kunde Y.A."/>
            <person name="Mayo M."/>
            <person name="McMurry K.K."/>
            <person name="Price E.P."/>
            <person name="Reitenga K.G."/>
            <person name="Robison R."/>
            <person name="Rosovitz M.J."/>
            <person name="Sarovich D.S."/>
            <person name="Teshima H."/>
        </authorList>
    </citation>
    <scope>NUCLEOTIDE SEQUENCE [LARGE SCALE GENOMIC DNA]</scope>
    <source>
        <strain evidence="2 4">MSHR44</strain>
    </source>
</reference>
<dbReference type="OrthoDB" id="9801954at2"/>
<gene>
    <name evidence="3" type="ORF">CWD88_31685</name>
    <name evidence="2" type="ORF">Y036_3364</name>
</gene>